<evidence type="ECO:0000313" key="2">
    <source>
        <dbReference type="Proteomes" id="UP000580250"/>
    </source>
</evidence>
<name>A0A6V7VZW0_MELEN</name>
<gene>
    <name evidence="1" type="ORF">MENT_LOCUS32433</name>
</gene>
<dbReference type="Proteomes" id="UP000580250">
    <property type="component" value="Unassembled WGS sequence"/>
</dbReference>
<dbReference type="EMBL" id="CAJEWN010000368">
    <property type="protein sequence ID" value="CAD2180362.1"/>
    <property type="molecule type" value="Genomic_DNA"/>
</dbReference>
<dbReference type="AlphaFoldDB" id="A0A6V7VZW0"/>
<proteinExistence type="predicted"/>
<accession>A0A6V7VZW0</accession>
<sequence length="55" mass="6383">MSSLKNFTIESILSNNHNNVKVAMNKNYVRCFKNVQQNIMLAPTQCFARIISMYI</sequence>
<protein>
    <submittedName>
        <fullName evidence="1">Uncharacterized protein</fullName>
    </submittedName>
</protein>
<reference evidence="1 2" key="1">
    <citation type="submission" date="2020-08" db="EMBL/GenBank/DDBJ databases">
        <authorList>
            <person name="Koutsovoulos G."/>
            <person name="Danchin GJ E."/>
        </authorList>
    </citation>
    <scope>NUCLEOTIDE SEQUENCE [LARGE SCALE GENOMIC DNA]</scope>
</reference>
<organism evidence="1 2">
    <name type="scientific">Meloidogyne enterolobii</name>
    <name type="common">Root-knot nematode worm</name>
    <name type="synonym">Meloidogyne mayaguensis</name>
    <dbReference type="NCBI Taxonomy" id="390850"/>
    <lineage>
        <taxon>Eukaryota</taxon>
        <taxon>Metazoa</taxon>
        <taxon>Ecdysozoa</taxon>
        <taxon>Nematoda</taxon>
        <taxon>Chromadorea</taxon>
        <taxon>Rhabditida</taxon>
        <taxon>Tylenchina</taxon>
        <taxon>Tylenchomorpha</taxon>
        <taxon>Tylenchoidea</taxon>
        <taxon>Meloidogynidae</taxon>
        <taxon>Meloidogyninae</taxon>
        <taxon>Meloidogyne</taxon>
    </lineage>
</organism>
<evidence type="ECO:0000313" key="1">
    <source>
        <dbReference type="EMBL" id="CAD2180362.1"/>
    </source>
</evidence>
<comment type="caution">
    <text evidence="1">The sequence shown here is derived from an EMBL/GenBank/DDBJ whole genome shotgun (WGS) entry which is preliminary data.</text>
</comment>